<dbReference type="EMBL" id="LBGZ01000114">
    <property type="protein sequence ID" value="PBJ32335.1"/>
    <property type="molecule type" value="Genomic_DNA"/>
</dbReference>
<reference evidence="2 3" key="1">
    <citation type="journal article" date="2017" name="Genome Biol. Evol.">
        <title>Population Structure and Local Adaptation of MAC Lung Disease Agent Mycobacterium avium subsp. hominissuis.</title>
        <authorList>
            <person name="Yano H."/>
            <person name="Iwamoto T."/>
            <person name="Nishiuchi Y."/>
            <person name="Nakajima C."/>
            <person name="Starkova D.A."/>
            <person name="Mokrousov I."/>
            <person name="Narvskaya O."/>
            <person name="Yoshida S."/>
            <person name="Arikawa K."/>
            <person name="Nakanishi N."/>
            <person name="Osaki K."/>
            <person name="Nakagawa I."/>
            <person name="Ato M."/>
            <person name="Suzuki Y."/>
            <person name="Maruyama F."/>
        </authorList>
    </citation>
    <scope>NUCLEOTIDE SEQUENCE [LARGE SCALE GENOMIC DNA]</scope>
    <source>
        <strain evidence="2 3">OCU466</strain>
    </source>
</reference>
<sequence length="234" mass="22738">MAACITSLTRPPLPPELEPPPRPVPPPPIGEALPKVDGSPRIGYVPPAPGSRPAPESIGTSLGATVGLPSPGAVPAGLVSPGLDSAGLSPAPGVATPPPGVVGSAPGAVSPGVVGAAPGLVRPGLVKPGLVRPGLVRPGLVAPGLVRPGLVRPGVPRPGVPRPGLPRPGLPRPGLARPGVLVAPPLRAGTGGRLIPNCDRPCDSAPISSPGRSLITAACLNSWCSGALLPAVDS</sequence>
<proteinExistence type="predicted"/>
<protein>
    <submittedName>
        <fullName evidence="2">Uncharacterized protein</fullName>
    </submittedName>
</protein>
<organism evidence="2 3">
    <name type="scientific">Mycobacterium avium subsp. hominissuis</name>
    <dbReference type="NCBI Taxonomy" id="439334"/>
    <lineage>
        <taxon>Bacteria</taxon>
        <taxon>Bacillati</taxon>
        <taxon>Actinomycetota</taxon>
        <taxon>Actinomycetes</taxon>
        <taxon>Mycobacteriales</taxon>
        <taxon>Mycobacteriaceae</taxon>
        <taxon>Mycobacterium</taxon>
        <taxon>Mycobacterium avium complex (MAC)</taxon>
    </lineage>
</organism>
<evidence type="ECO:0000313" key="3">
    <source>
        <dbReference type="Proteomes" id="UP000218842"/>
    </source>
</evidence>
<feature type="region of interest" description="Disordered" evidence="1">
    <location>
        <begin position="1"/>
        <end position="60"/>
    </location>
</feature>
<evidence type="ECO:0000313" key="2">
    <source>
        <dbReference type="EMBL" id="PBJ32335.1"/>
    </source>
</evidence>
<name>A0A2A3L5L5_MYCAV</name>
<dbReference type="InterPro" id="IPR008164">
    <property type="entry name" value="XGLTT_rpt"/>
</dbReference>
<feature type="region of interest" description="Disordered" evidence="1">
    <location>
        <begin position="153"/>
        <end position="173"/>
    </location>
</feature>
<feature type="compositionally biased region" description="Pro residues" evidence="1">
    <location>
        <begin position="155"/>
        <end position="171"/>
    </location>
</feature>
<dbReference type="Proteomes" id="UP000218842">
    <property type="component" value="Unassembled WGS sequence"/>
</dbReference>
<accession>A0A2A3L5L5</accession>
<feature type="compositionally biased region" description="Pro residues" evidence="1">
    <location>
        <begin position="11"/>
        <end position="29"/>
    </location>
</feature>
<gene>
    <name evidence="2" type="ORF">XV03_16485</name>
</gene>
<comment type="caution">
    <text evidence="2">The sequence shown here is derived from an EMBL/GenBank/DDBJ whole genome shotgun (WGS) entry which is preliminary data.</text>
</comment>
<evidence type="ECO:0000256" key="1">
    <source>
        <dbReference type="SAM" id="MobiDB-lite"/>
    </source>
</evidence>
<dbReference type="AlphaFoldDB" id="A0A2A3L5L5"/>
<dbReference type="Pfam" id="PF01744">
    <property type="entry name" value="GLTT"/>
    <property type="match status" value="2"/>
</dbReference>